<evidence type="ECO:0000313" key="1">
    <source>
        <dbReference type="EMBL" id="RZU37060.1"/>
    </source>
</evidence>
<accession>A0A4Q7YIL2</accession>
<reference evidence="1 2" key="1">
    <citation type="submission" date="2019-02" db="EMBL/GenBank/DDBJ databases">
        <title>Genomic Encyclopedia of Type Strains, Phase IV (KMG-IV): sequencing the most valuable type-strain genomes for metagenomic binning, comparative biology and taxonomic classification.</title>
        <authorList>
            <person name="Goeker M."/>
        </authorList>
    </citation>
    <scope>NUCLEOTIDE SEQUENCE [LARGE SCALE GENOMIC DNA]</scope>
    <source>
        <strain evidence="1 2">DSM 105135</strain>
    </source>
</reference>
<sequence>MRMPPRKPLIITAIAVLVVITAWMLLRQPAASTTSIAELAKTQPAHAPTLSEKLILESDLPPPGTRSAFDHFIVQNDGLPHPFSKLVALLQKQHPEGQPPVALLIPHGRSLLKGQADDAHPRIVVAADYQKPNTPAALGVAPQGQLFLGFVENAKEIEVLSYNEAAGRFEFQLVQNYCEGCVPRIVYARRAICTTCHQGGTPIFSQRPWNETNGQQATANAIAAARGDKPYHSIPVRQPLSMPERFDQLTDVGNFLKATQKLWLDGCGAEGNECRRQMLSLALLYADNPGGFDSQGAEANKLRQLQAGTFPKEGITVPESDLHNRDPIGEKQGFKGWLKSLVTRDIHFGEGAKDNEDLSRFDKLPPLAADVDPLTVRPPKQILKASDIDGVYGVASFFTDADIKTLGEQYGYDIRKLRSRVASLSPETFAARPFSRVAMMNALLDKPRDYCCLKTDEMSPPVASGVPPLKIVRQLQLKPFEEHCFACHRGNPAKRLDFMNGANEDAVLANLQAKKEIRDALDWERYEGTDKASKLMPPRDSVQYQKLKKAGPEYRQKMRETVPGMFDF</sequence>
<proteinExistence type="predicted"/>
<comment type="caution">
    <text evidence="1">The sequence shown here is derived from an EMBL/GenBank/DDBJ whole genome shotgun (WGS) entry which is preliminary data.</text>
</comment>
<dbReference type="Proteomes" id="UP000292423">
    <property type="component" value="Unassembled WGS sequence"/>
</dbReference>
<protein>
    <submittedName>
        <fullName evidence="1">Uncharacterized protein</fullName>
    </submittedName>
</protein>
<evidence type="ECO:0000313" key="2">
    <source>
        <dbReference type="Proteomes" id="UP000292423"/>
    </source>
</evidence>
<dbReference type="RefSeq" id="WP_130415125.1">
    <property type="nucleotide sequence ID" value="NZ_SHKX01000015.1"/>
</dbReference>
<organism evidence="1 2">
    <name type="scientific">Fluviicoccus keumensis</name>
    <dbReference type="NCBI Taxonomy" id="1435465"/>
    <lineage>
        <taxon>Bacteria</taxon>
        <taxon>Pseudomonadati</taxon>
        <taxon>Pseudomonadota</taxon>
        <taxon>Gammaproteobacteria</taxon>
        <taxon>Moraxellales</taxon>
        <taxon>Moraxellaceae</taxon>
        <taxon>Fluviicoccus</taxon>
    </lineage>
</organism>
<name>A0A4Q7YIL2_9GAMM</name>
<keyword evidence="2" id="KW-1185">Reference proteome</keyword>
<dbReference type="EMBL" id="SHKX01000015">
    <property type="protein sequence ID" value="RZU37060.1"/>
    <property type="molecule type" value="Genomic_DNA"/>
</dbReference>
<gene>
    <name evidence="1" type="ORF">EV700_2927</name>
</gene>
<dbReference type="OrthoDB" id="8522906at2"/>
<dbReference type="AlphaFoldDB" id="A0A4Q7YIL2"/>